<keyword evidence="3" id="KW-1185">Reference proteome</keyword>
<dbReference type="RefSeq" id="WP_359659308.1">
    <property type="nucleotide sequence ID" value="NZ_JBEXZP010000543.1"/>
</dbReference>
<dbReference type="EMBL" id="JBEXZR010000009">
    <property type="protein sequence ID" value="MEU0708255.1"/>
    <property type="molecule type" value="Genomic_DNA"/>
</dbReference>
<accession>A0ABV2W7J3</accession>
<evidence type="ECO:0000313" key="3">
    <source>
        <dbReference type="Proteomes" id="UP001550378"/>
    </source>
</evidence>
<dbReference type="InterPro" id="IPR008701">
    <property type="entry name" value="NPP1"/>
</dbReference>
<dbReference type="Proteomes" id="UP001550378">
    <property type="component" value="Unassembled WGS sequence"/>
</dbReference>
<proteinExistence type="predicted"/>
<evidence type="ECO:0000313" key="2">
    <source>
        <dbReference type="EMBL" id="MEU0708255.1"/>
    </source>
</evidence>
<comment type="caution">
    <text evidence="2">The sequence shown here is derived from an EMBL/GenBank/DDBJ whole genome shotgun (WGS) entry which is preliminary data.</text>
</comment>
<keyword evidence="1" id="KW-0732">Signal</keyword>
<dbReference type="PANTHER" id="PTHR33657">
    <property type="entry name" value="DOMAIN PROTEIN, PUTATIVE (AFU_ORTHOLOGUE AFUA_5G00600)-RELATED"/>
    <property type="match status" value="1"/>
</dbReference>
<dbReference type="Pfam" id="PF05630">
    <property type="entry name" value="NPP1"/>
    <property type="match status" value="1"/>
</dbReference>
<gene>
    <name evidence="2" type="ORF">ABZ508_12950</name>
</gene>
<dbReference type="PANTHER" id="PTHR33657:SF6">
    <property type="entry name" value="SECRETED PROTEIN"/>
    <property type="match status" value="1"/>
</dbReference>
<dbReference type="PIRSF" id="PIRSF029958">
    <property type="entry name" value="Necrosis-inducing_protein"/>
    <property type="match status" value="1"/>
</dbReference>
<feature type="chain" id="PRO_5046475331" evidence="1">
    <location>
        <begin position="32"/>
        <end position="256"/>
    </location>
</feature>
<organism evidence="2 3">
    <name type="scientific">Streptomyces lavendulocolor</name>
    <dbReference type="NCBI Taxonomy" id="67316"/>
    <lineage>
        <taxon>Bacteria</taxon>
        <taxon>Bacillati</taxon>
        <taxon>Actinomycetota</taxon>
        <taxon>Actinomycetes</taxon>
        <taxon>Kitasatosporales</taxon>
        <taxon>Streptomycetaceae</taxon>
        <taxon>Streptomyces</taxon>
    </lineage>
</organism>
<name>A0ABV2W7J3_9ACTN</name>
<protein>
    <submittedName>
        <fullName evidence="2">NPP1 family protein</fullName>
    </submittedName>
</protein>
<feature type="signal peptide" evidence="1">
    <location>
        <begin position="1"/>
        <end position="31"/>
    </location>
</feature>
<reference evidence="2 3" key="1">
    <citation type="submission" date="2024-06" db="EMBL/GenBank/DDBJ databases">
        <title>The Natural Products Discovery Center: Release of the First 8490 Sequenced Strains for Exploring Actinobacteria Biosynthetic Diversity.</title>
        <authorList>
            <person name="Kalkreuter E."/>
            <person name="Kautsar S.A."/>
            <person name="Yang D."/>
            <person name="Bader C.D."/>
            <person name="Teijaro C.N."/>
            <person name="Fluegel L."/>
            <person name="Davis C.M."/>
            <person name="Simpson J.R."/>
            <person name="Lauterbach L."/>
            <person name="Steele A.D."/>
            <person name="Gui C."/>
            <person name="Meng S."/>
            <person name="Li G."/>
            <person name="Viehrig K."/>
            <person name="Ye F."/>
            <person name="Su P."/>
            <person name="Kiefer A.F."/>
            <person name="Nichols A."/>
            <person name="Cepeda A.J."/>
            <person name="Yan W."/>
            <person name="Fan B."/>
            <person name="Jiang Y."/>
            <person name="Adhikari A."/>
            <person name="Zheng C.-J."/>
            <person name="Schuster L."/>
            <person name="Cowan T.M."/>
            <person name="Smanski M.J."/>
            <person name="Chevrette M.G."/>
            <person name="De Carvalho L.P.S."/>
            <person name="Shen B."/>
        </authorList>
    </citation>
    <scope>NUCLEOTIDE SEQUENCE [LARGE SCALE GENOMIC DNA]</scope>
    <source>
        <strain evidence="2 3">NPDC006337</strain>
    </source>
</reference>
<sequence>MHTRSRTPRRAAVIGAATALLLVGFPGSAHAAPPRALPGDASPLERTFQPAYDYDKDGCYPTPAIGPDGTVSPGLKPSGTLSGQCRDASDLANTNAYSRAACSDGWCAVMYDLYFEKDQAVWGSGLGGHRHDWEHVVVWIREGTAQYVSTSAHGKFTVHGRDRIRWDGTHPKIVYHKDGVGTHCFRAASAKDEPPENHRGTWQLPDLVGWEGYPPGVRDRLTQADFGSAHFGLKDADFLSLLKKAKPAGITFDPAL</sequence>
<evidence type="ECO:0000256" key="1">
    <source>
        <dbReference type="SAM" id="SignalP"/>
    </source>
</evidence>